<feature type="compositionally biased region" description="Basic and acidic residues" evidence="10">
    <location>
        <begin position="629"/>
        <end position="641"/>
    </location>
</feature>
<keyword evidence="2" id="KW-0328">Glycosyltransferase</keyword>
<dbReference type="Gene3D" id="3.90.550.10">
    <property type="entry name" value="Spore Coat Polysaccharide Biosynthesis Protein SpsA, Chain A"/>
    <property type="match status" value="1"/>
</dbReference>
<dbReference type="Proteomes" id="UP000655225">
    <property type="component" value="Unassembled WGS sequence"/>
</dbReference>
<dbReference type="Pfam" id="PF13632">
    <property type="entry name" value="Glyco_trans_2_3"/>
    <property type="match status" value="1"/>
</dbReference>
<dbReference type="SUPFAM" id="SSF53448">
    <property type="entry name" value="Nucleotide-diphospho-sugar transferases"/>
    <property type="match status" value="1"/>
</dbReference>
<dbReference type="OrthoDB" id="72851at2759"/>
<dbReference type="PANTHER" id="PTHR32044">
    <property type="entry name" value="GLUCOMANNAN 4-BETA-MANNOSYLTRANSFERASE 9"/>
    <property type="match status" value="1"/>
</dbReference>
<evidence type="ECO:0000256" key="3">
    <source>
        <dbReference type="ARBA" id="ARBA00022679"/>
    </source>
</evidence>
<sequence>MAPPSDWWAKESHRGTPVVVKMESPNWSMVELQSPSEDDFLLGGGNRVGEKGRGKNAKQLTWVLLLKAHKAAGCLTSIASTMFSLAAIVRRRVASGRTDSNIGNDVNENQTVKSRFYFCIKVFLWMSVVLLGLEVAAYFKGWHFGAPHLQLQSLLSTPLAFRGFFDWLYSRWVLVRVVYLAPPLQFLANVCIVLFLIQSIDRLVLCLGCFWIRLKKIKPVPKQGIPDLEAGDGNADGFFPMVLVQIPMCNEKEVYQQSIAAVCNLDWPKSNMLIQVLDDSDDPMTQLLIKEEVHKWHKEGANIVYRHRVIRDGYKAGNLKSAMNCSYVKDYEFVTIFDADFQPAPDFLKRTVPHFKDNEELALVQARWSFVNKDENLLTRLQNINLCFHFEVEQQVNGIFLNFFGFNGTAGVWRIKALEEAGGWMERTTVEDMDIAVRAHLHGWKFIFLNDVESQCEIPESYEAYRKQQHRWHSGPMQLFRLCLPDIIRSKISIWKKANLIFLFFLLRKLILPFYSFTLFCIILPMTMFVPEAQLPSWVVCYIPATMSFLNILPSPRSFPFIVPYLLFENTMSVTKFNAMISGLFQLGSAYEWVVTKKSGRSSEGDLLSLVEKEPKHQRGVSVPNLNQMEKEEIRQQEQRKSQKKKHNRIYTKELALAFLLLTASARSLLSAQGLHFYFLLFQGIAFLLVGLDLIGEQVE</sequence>
<evidence type="ECO:0000256" key="10">
    <source>
        <dbReference type="SAM" id="MobiDB-lite"/>
    </source>
</evidence>
<protein>
    <recommendedName>
        <fullName evidence="12">Glycosyltransferase 2-like domain-containing protein</fullName>
    </recommendedName>
</protein>
<dbReference type="PANTHER" id="PTHR32044:SF44">
    <property type="entry name" value="XYLOGLUCAN GLYCOSYLTRANSFERASE 12-RELATED"/>
    <property type="match status" value="1"/>
</dbReference>
<dbReference type="GO" id="GO:0016757">
    <property type="term" value="F:glycosyltransferase activity"/>
    <property type="evidence" value="ECO:0007669"/>
    <property type="project" value="UniProtKB-KW"/>
</dbReference>
<evidence type="ECO:0000256" key="9">
    <source>
        <dbReference type="ARBA" id="ARBA00061151"/>
    </source>
</evidence>
<evidence type="ECO:0000256" key="6">
    <source>
        <dbReference type="ARBA" id="ARBA00023034"/>
    </source>
</evidence>
<evidence type="ECO:0000256" key="8">
    <source>
        <dbReference type="ARBA" id="ARBA00023316"/>
    </source>
</evidence>
<keyword evidence="4 11" id="KW-0812">Transmembrane</keyword>
<reference evidence="13 14" key="1">
    <citation type="submission" date="2020-04" db="EMBL/GenBank/DDBJ databases">
        <title>Plant Genome Project.</title>
        <authorList>
            <person name="Zhang R.-G."/>
        </authorList>
    </citation>
    <scope>NUCLEOTIDE SEQUENCE [LARGE SCALE GENOMIC DNA]</scope>
    <source>
        <strain evidence="13">YNK0</strain>
        <tissue evidence="13">Leaf</tissue>
    </source>
</reference>
<evidence type="ECO:0000256" key="11">
    <source>
        <dbReference type="SAM" id="Phobius"/>
    </source>
</evidence>
<evidence type="ECO:0000256" key="4">
    <source>
        <dbReference type="ARBA" id="ARBA00022692"/>
    </source>
</evidence>
<name>A0A834YDX8_TETSI</name>
<dbReference type="GO" id="GO:0099402">
    <property type="term" value="P:plant organ development"/>
    <property type="evidence" value="ECO:0007669"/>
    <property type="project" value="UniProtKB-ARBA"/>
</dbReference>
<keyword evidence="7 11" id="KW-0472">Membrane</keyword>
<keyword evidence="5 11" id="KW-1133">Transmembrane helix</keyword>
<dbReference type="InterPro" id="IPR001173">
    <property type="entry name" value="Glyco_trans_2-like"/>
</dbReference>
<comment type="caution">
    <text evidence="13">The sequence shown here is derived from an EMBL/GenBank/DDBJ whole genome shotgun (WGS) entry which is preliminary data.</text>
</comment>
<keyword evidence="8" id="KW-0961">Cell wall biogenesis/degradation</keyword>
<evidence type="ECO:0000259" key="12">
    <source>
        <dbReference type="Pfam" id="PF13632"/>
    </source>
</evidence>
<evidence type="ECO:0000256" key="5">
    <source>
        <dbReference type="ARBA" id="ARBA00022989"/>
    </source>
</evidence>
<keyword evidence="6" id="KW-0333">Golgi apparatus</keyword>
<comment type="subcellular location">
    <subcellularLocation>
        <location evidence="1">Golgi apparatus membrane</location>
        <topology evidence="1">Multi-pass membrane protein</topology>
    </subcellularLocation>
</comment>
<dbReference type="GO" id="GO:0071555">
    <property type="term" value="P:cell wall organization"/>
    <property type="evidence" value="ECO:0007669"/>
    <property type="project" value="UniProtKB-KW"/>
</dbReference>
<feature type="transmembrane region" description="Helical" evidence="11">
    <location>
        <begin position="186"/>
        <end position="212"/>
    </location>
</feature>
<dbReference type="AlphaFoldDB" id="A0A834YDX8"/>
<keyword evidence="14" id="KW-1185">Reference proteome</keyword>
<evidence type="ECO:0000313" key="14">
    <source>
        <dbReference type="Proteomes" id="UP000655225"/>
    </source>
</evidence>
<evidence type="ECO:0000256" key="1">
    <source>
        <dbReference type="ARBA" id="ARBA00004653"/>
    </source>
</evidence>
<dbReference type="GO" id="GO:0000139">
    <property type="term" value="C:Golgi membrane"/>
    <property type="evidence" value="ECO:0007669"/>
    <property type="project" value="UniProtKB-SubCell"/>
</dbReference>
<evidence type="ECO:0000256" key="2">
    <source>
        <dbReference type="ARBA" id="ARBA00022676"/>
    </source>
</evidence>
<dbReference type="FunFam" id="3.90.550.10:FF:000007">
    <property type="entry name" value="probable xyloglucan glycosyltransferase 5"/>
    <property type="match status" value="1"/>
</dbReference>
<comment type="similarity">
    <text evidence="9">Belongs to the glycosyltransferase 2 family. Plant cellulose synthase-like C subfamily.</text>
</comment>
<dbReference type="OMA" id="WIVERSM"/>
<dbReference type="GO" id="GO:0048868">
    <property type="term" value="P:pollen tube development"/>
    <property type="evidence" value="ECO:0007669"/>
    <property type="project" value="UniProtKB-ARBA"/>
</dbReference>
<organism evidence="13 14">
    <name type="scientific">Tetracentron sinense</name>
    <name type="common">Spur-leaf</name>
    <dbReference type="NCBI Taxonomy" id="13715"/>
    <lineage>
        <taxon>Eukaryota</taxon>
        <taxon>Viridiplantae</taxon>
        <taxon>Streptophyta</taxon>
        <taxon>Embryophyta</taxon>
        <taxon>Tracheophyta</taxon>
        <taxon>Spermatophyta</taxon>
        <taxon>Magnoliopsida</taxon>
        <taxon>Trochodendrales</taxon>
        <taxon>Trochodendraceae</taxon>
        <taxon>Tetracentron</taxon>
    </lineage>
</organism>
<feature type="domain" description="Glycosyltransferase 2-like" evidence="12">
    <location>
        <begin position="334"/>
        <end position="529"/>
    </location>
</feature>
<accession>A0A834YDX8</accession>
<feature type="transmembrane region" description="Helical" evidence="11">
    <location>
        <begin position="116"/>
        <end position="139"/>
    </location>
</feature>
<keyword evidence="3" id="KW-0808">Transferase</keyword>
<dbReference type="EMBL" id="JABCRI010000024">
    <property type="protein sequence ID" value="KAF8377679.1"/>
    <property type="molecule type" value="Genomic_DNA"/>
</dbReference>
<evidence type="ECO:0000256" key="7">
    <source>
        <dbReference type="ARBA" id="ARBA00023136"/>
    </source>
</evidence>
<dbReference type="InterPro" id="IPR029044">
    <property type="entry name" value="Nucleotide-diphossugar_trans"/>
</dbReference>
<evidence type="ECO:0000313" key="13">
    <source>
        <dbReference type="EMBL" id="KAF8377679.1"/>
    </source>
</evidence>
<gene>
    <name evidence="13" type="ORF">HHK36_031063</name>
</gene>
<feature type="transmembrane region" description="Helical" evidence="11">
    <location>
        <begin position="500"/>
        <end position="529"/>
    </location>
</feature>
<feature type="transmembrane region" description="Helical" evidence="11">
    <location>
        <begin position="676"/>
        <end position="695"/>
    </location>
</feature>
<feature type="region of interest" description="Disordered" evidence="10">
    <location>
        <begin position="615"/>
        <end position="647"/>
    </location>
</feature>
<proteinExistence type="inferred from homology"/>